<proteinExistence type="predicted"/>
<sequence length="1598" mass="184268">MDEDSDSDFEEYSSMEQPPLIKQLKTILAEYPDDGQIIKELLQNAEDAGASEVKILYDDRCINKQEDNRNSIRKFLRGPALCFFNDATFTESDWRGIKMIYSSVKEDDPLKVGRFGLGFKSVFHITDHPVVLSGDRILFMDPHRKADHVCLTVQLTKLQTWRKLDIQDFFLALNGTFGVSSEILRTGRYDGTLFWFPLRCDTSNLSDAVYNKEKVMDLYTSFRTEASSILVFLKHLTKVSLHEKKSDADIINLLFTVEVVKNVDEVRDFRKAFLKEIINLNRSIPQNSIDCRYNLSFCTKSFDGDNVVEEMNNDWKVINYYKGGSMSEELRALIQDDSLGYMPLVGVAAPMGQNCAEFKGHVYCFLPLPQKTQSITGLPVHVNGYFALSQNRRHIKWPSAEQDMMHLHRDKSLLWNEKLLKEVLPEAYEILLIEMINHAVKKGNPDDVVQCVYATIPRVDKVVDEWKAILPNLFGRIISRPTLMSVSKSGEKSWISCSEAFFATFRNYANLPLTVKSTLVKVLQMYDKRYVNVPLQVFESFSKLNNSLKDMNSKCFAAMLKHDSRYKSLSSQEKLNILEFLTQDCPYNILEGLELLPMQDGSFLNFVSRQRTSDQVFLCSEEEIELFPGLDKKFVCQSHQNQWLQKHTRSMVKKGLYQILAMEAATFRAMLEKTVQEHIGSTYPRTVKAFSVLTGSWIQKVWEYIFSNKYDVNLFQHMPLIPLLQSGSWSNIQEMELYQLTDLLIVKQIQNVRSLHEGVYKCLEHLSIKVLPSLPEWLQRSQILQYIHYSTLDGVIQLLDKLYLFPDREKLIFEFNRSCEKDSRNEFVCFLAGCTSWTSNSKNFVRGLKLFMESGSVDREVSVQENANVTKVVDFPVKFPKPVITGNYDDFRLCCALGAAELDKKSLIAETLRMMQGSSYSFSEKRKFMQYFIQCIGEFEHARNVLNLASRVSFLESNITHAVCTPAKLFDPLDSRLRKLFKGEDRFPSKNCFQTNTDIEALKKLGLKTYINLTATDLYETARLIENLCEKEKERHVIYSKAHRLLAVLEEKPAFLNANVHEHSLKKLLMEMRCIPHAETKNRHFPSVLPWFQQQHVLSKPSELRLLKFSGLVGSTMPLIDSQSKDLAKEFGWNQDPPSDKVVEQLGLLIEMYDNSYKPEFMPIINKIYQKLTTYSLHTLLADSNFVTILQNGCIWRGDGFCHPREIYLESKRNDLDLTPYLYKLPEEFKGLQAFFLNLGCSKEQNVDVLLRTQILIKQKHELLQRSCDDVKRDISILISILNRLKQEKSRMKERMHEILFPIHCTEESTLVLKTGPECTYCNAQWLRDMTSEEEEDIYYVHEDVSNMTAEELGVKSLTQQLLSDTEELAMEEWGQDEPLTTRLHRIIKEGYQDGFSVPKEIVQNADDAGAKCVYFLYDERENDDAKTNLLDEGMANCQGPAIWAFNDAQFQIEDFKNITKLNAATKKDQLEKIGKFGLGFCSVYNLTDVPSFISGSNIVIFDPHKYHLGKALPGSSPGMKIDFAKMKNRKMMKRLKNQFKPFQNVFGCDISCSFQGTLFRFPLRTTFQAQSSKICDQYYSKEECLDLLHITSKPLGI</sequence>
<keyword evidence="3" id="KW-1185">Reference proteome</keyword>
<reference evidence="2" key="3">
    <citation type="submission" date="2023-05" db="EMBL/GenBank/DDBJ databases">
        <authorList>
            <person name="Smith C.H."/>
        </authorList>
    </citation>
    <scope>NUCLEOTIDE SEQUENCE</scope>
    <source>
        <strain evidence="2">CHS0354</strain>
        <tissue evidence="2">Mantle</tissue>
    </source>
</reference>
<dbReference type="InterPro" id="IPR036890">
    <property type="entry name" value="HATPase_C_sf"/>
</dbReference>
<dbReference type="Pfam" id="PF25794">
    <property type="entry name" value="SACS"/>
    <property type="match status" value="2"/>
</dbReference>
<organism evidence="2 3">
    <name type="scientific">Potamilus streckersoni</name>
    <dbReference type="NCBI Taxonomy" id="2493646"/>
    <lineage>
        <taxon>Eukaryota</taxon>
        <taxon>Metazoa</taxon>
        <taxon>Spiralia</taxon>
        <taxon>Lophotrochozoa</taxon>
        <taxon>Mollusca</taxon>
        <taxon>Bivalvia</taxon>
        <taxon>Autobranchia</taxon>
        <taxon>Heteroconchia</taxon>
        <taxon>Palaeoheterodonta</taxon>
        <taxon>Unionida</taxon>
        <taxon>Unionoidea</taxon>
        <taxon>Unionidae</taxon>
        <taxon>Ambleminae</taxon>
        <taxon>Lampsilini</taxon>
        <taxon>Potamilus</taxon>
    </lineage>
</organism>
<dbReference type="PANTHER" id="PTHR46919">
    <property type="entry name" value="ZINC FINGER, C3HC4 TYPE (RING FINGER) FAMILY PROTEIN"/>
    <property type="match status" value="1"/>
</dbReference>
<feature type="domain" description="Sacsin/Nov" evidence="1">
    <location>
        <begin position="18"/>
        <end position="249"/>
    </location>
</feature>
<dbReference type="PANTHER" id="PTHR46919:SF2">
    <property type="entry name" value="SACSIN"/>
    <property type="match status" value="1"/>
</dbReference>
<evidence type="ECO:0000259" key="1">
    <source>
        <dbReference type="Pfam" id="PF25794"/>
    </source>
</evidence>
<gene>
    <name evidence="2" type="ORF">CHS0354_035542</name>
</gene>
<dbReference type="Gene3D" id="3.30.565.10">
    <property type="entry name" value="Histidine kinase-like ATPase, C-terminal domain"/>
    <property type="match status" value="1"/>
</dbReference>
<feature type="domain" description="Sacsin/Nov" evidence="1">
    <location>
        <begin position="1378"/>
        <end position="1592"/>
    </location>
</feature>
<dbReference type="InterPro" id="IPR058210">
    <property type="entry name" value="SACS/Nov_dom"/>
</dbReference>
<evidence type="ECO:0000313" key="2">
    <source>
        <dbReference type="EMBL" id="KAK3578917.1"/>
    </source>
</evidence>
<name>A0AAE0RSP0_9BIVA</name>
<protein>
    <recommendedName>
        <fullName evidence="1">Sacsin/Nov domain-containing protein</fullName>
    </recommendedName>
</protein>
<dbReference type="EMBL" id="JAEAOA010002072">
    <property type="protein sequence ID" value="KAK3578917.1"/>
    <property type="molecule type" value="Genomic_DNA"/>
</dbReference>
<dbReference type="Proteomes" id="UP001195483">
    <property type="component" value="Unassembled WGS sequence"/>
</dbReference>
<reference evidence="2" key="1">
    <citation type="journal article" date="2021" name="Genome Biol. Evol.">
        <title>A High-Quality Reference Genome for a Parasitic Bivalve with Doubly Uniparental Inheritance (Bivalvia: Unionida).</title>
        <authorList>
            <person name="Smith C.H."/>
        </authorList>
    </citation>
    <scope>NUCLEOTIDE SEQUENCE</scope>
    <source>
        <strain evidence="2">CHS0354</strain>
    </source>
</reference>
<dbReference type="SUPFAM" id="SSF55874">
    <property type="entry name" value="ATPase domain of HSP90 chaperone/DNA topoisomerase II/histidine kinase"/>
    <property type="match status" value="2"/>
</dbReference>
<comment type="caution">
    <text evidence="2">The sequence shown here is derived from an EMBL/GenBank/DDBJ whole genome shotgun (WGS) entry which is preliminary data.</text>
</comment>
<accession>A0AAE0RSP0</accession>
<evidence type="ECO:0000313" key="3">
    <source>
        <dbReference type="Proteomes" id="UP001195483"/>
    </source>
</evidence>
<dbReference type="NCBIfam" id="NF047352">
    <property type="entry name" value="P_loop_sacsin"/>
    <property type="match status" value="2"/>
</dbReference>
<reference evidence="2" key="2">
    <citation type="journal article" date="2021" name="Genome Biol. Evol.">
        <title>Developing a high-quality reference genome for a parasitic bivalve with doubly uniparental inheritance (Bivalvia: Unionida).</title>
        <authorList>
            <person name="Smith C.H."/>
        </authorList>
    </citation>
    <scope>NUCLEOTIDE SEQUENCE</scope>
    <source>
        <strain evidence="2">CHS0354</strain>
        <tissue evidence="2">Mantle</tissue>
    </source>
</reference>